<evidence type="ECO:0008006" key="4">
    <source>
        <dbReference type="Google" id="ProtNLM"/>
    </source>
</evidence>
<protein>
    <recommendedName>
        <fullName evidence="4">Phosphatidylglycerophosphate synthase</fullName>
    </recommendedName>
</protein>
<gene>
    <name evidence="2" type="ORF">CAXC1_100012</name>
</gene>
<name>A0ABP0ERN4_9RICK</name>
<feature type="transmembrane region" description="Helical" evidence="1">
    <location>
        <begin position="21"/>
        <end position="37"/>
    </location>
</feature>
<keyword evidence="1" id="KW-1133">Transmembrane helix</keyword>
<evidence type="ECO:0000313" key="3">
    <source>
        <dbReference type="Proteomes" id="UP001314181"/>
    </source>
</evidence>
<keyword evidence="1" id="KW-0472">Membrane</keyword>
<comment type="caution">
    <text evidence="2">The sequence shown here is derived from an EMBL/GenBank/DDBJ whole genome shotgun (WGS) entry which is preliminary data.</text>
</comment>
<feature type="transmembrane region" description="Helical" evidence="1">
    <location>
        <begin position="148"/>
        <end position="167"/>
    </location>
</feature>
<accession>A0ABP0ERN4</accession>
<evidence type="ECO:0000313" key="2">
    <source>
        <dbReference type="EMBL" id="CAK8162283.1"/>
    </source>
</evidence>
<feature type="transmembrane region" description="Helical" evidence="1">
    <location>
        <begin position="173"/>
        <end position="194"/>
    </location>
</feature>
<sequence>MEFYKSIVRNQTVLKIRQYNYIKILIIFNIILVALHFLTMLNFYTNLVLAILCSTIHVNKDIDIGIKDGTIEQWIFYPCGLSNVVVCDILANFIVNFATIISPIILYSIIFNKFNIAAILLTIFILYTTTLMSFVFGSIFRNTKISKVFTIFTVLTTFLALLIYCIFSNISLFISTLLNICSVIIVTYLVVKFVESSIRRCISKN</sequence>
<feature type="transmembrane region" description="Helical" evidence="1">
    <location>
        <begin position="116"/>
        <end position="136"/>
    </location>
</feature>
<keyword evidence="3" id="KW-1185">Reference proteome</keyword>
<dbReference type="Proteomes" id="UP001314181">
    <property type="component" value="Unassembled WGS sequence"/>
</dbReference>
<organism evidence="2 3">
    <name type="scientific">Candidatus Xenohaliotis californiensis</name>
    <dbReference type="NCBI Taxonomy" id="84677"/>
    <lineage>
        <taxon>Bacteria</taxon>
        <taxon>Pseudomonadati</taxon>
        <taxon>Pseudomonadota</taxon>
        <taxon>Alphaproteobacteria</taxon>
        <taxon>Rickettsiales</taxon>
        <taxon>Anaplasmataceae</taxon>
        <taxon>Candidatus Xenohaliotis</taxon>
    </lineage>
</organism>
<keyword evidence="1" id="KW-0812">Transmembrane</keyword>
<feature type="transmembrane region" description="Helical" evidence="1">
    <location>
        <begin position="80"/>
        <end position="110"/>
    </location>
</feature>
<reference evidence="2 3" key="1">
    <citation type="submission" date="2024-01" db="EMBL/GenBank/DDBJ databases">
        <authorList>
            <person name="Kunselman E."/>
        </authorList>
    </citation>
    <scope>NUCLEOTIDE SEQUENCE [LARGE SCALE GENOMIC DNA]</scope>
    <source>
        <strain evidence="2">2 abalone samples</strain>
    </source>
</reference>
<evidence type="ECO:0000256" key="1">
    <source>
        <dbReference type="SAM" id="Phobius"/>
    </source>
</evidence>
<dbReference type="EMBL" id="CAWVOK010000001">
    <property type="protein sequence ID" value="CAK8162283.1"/>
    <property type="molecule type" value="Genomic_DNA"/>
</dbReference>
<proteinExistence type="predicted"/>